<comment type="caution">
    <text evidence="3">The sequence shown here is derived from an EMBL/GenBank/DDBJ whole genome shotgun (WGS) entry which is preliminary data.</text>
</comment>
<gene>
    <name evidence="3" type="ORF">ZIOFF_043780</name>
</gene>
<organism evidence="3 4">
    <name type="scientific">Zingiber officinale</name>
    <name type="common">Ginger</name>
    <name type="synonym">Amomum zingiber</name>
    <dbReference type="NCBI Taxonomy" id="94328"/>
    <lineage>
        <taxon>Eukaryota</taxon>
        <taxon>Viridiplantae</taxon>
        <taxon>Streptophyta</taxon>
        <taxon>Embryophyta</taxon>
        <taxon>Tracheophyta</taxon>
        <taxon>Spermatophyta</taxon>
        <taxon>Magnoliopsida</taxon>
        <taxon>Liliopsida</taxon>
        <taxon>Zingiberales</taxon>
        <taxon>Zingiberaceae</taxon>
        <taxon>Zingiber</taxon>
    </lineage>
</organism>
<dbReference type="EMBL" id="JACMSC010000012">
    <property type="protein sequence ID" value="KAG6495943.1"/>
    <property type="molecule type" value="Genomic_DNA"/>
</dbReference>
<dbReference type="InterPro" id="IPR032675">
    <property type="entry name" value="LRR_dom_sf"/>
</dbReference>
<name>A0A8J5G458_ZINOF</name>
<sequence length="792" mass="90003">MRTLFIRVQDKSRGRPFITRQDKNFGVLDDLFQNLKYIRALHLSQIGIRELPDTLGNLKLLNYLSIKDIAIKSIPESIHKLYNLQTLDLTQTNISELPRQIDNLINLRHLLLSHKVAFLPSGIGNLTNLQTLTHFNVGCGKKHCDIGELNSLMKLGGHISIYNVALLHRSIATMPVNKFSNTKPTLKTKKYLDSLRLDWLREHDNFDRFKQDEKKAEQQLAYLQPHVNLKFLEINNYPGVRFVEWVSDSSFTKLTRLILEDCKNCTKLPPLGQLRYLEYLDIRGMDGVQHVGREFCSMLMASPSSSQNKMAFPSLTHLEFSSMPNWKGWDGVEIGDFPSLHFIEISNCSKLIKFPQWPFMSSVKEMTLGNCGALDVLNLHLWTNLSIGIKTQEHSKWMSKCYFPTLQHLTLKSRVECVHLSQKRLPSLKTLEIQSSEELRVIGGLEGLTSLTSLIIRNCFNLEFEKLPATLQQLRLSNCPLFHKGLEKQPHMLNVLTSTNVGFKPALASTMLVLAIGTGLKRPTLVLAIGTGLKRSITSVGAALEDQHQHGVGWCWLMLNPGGRGKRDICVVLIFLFLIFFFSYQYGFRCKFLHTTQQETKPNPYGLETRVPYIFQTLLSTKSQTLRFWSAKQAPLQNSTPKKGFFNFVAKYQPPAKPFENKRTRSSSYRATNATATCLHKLKLKLKLSPKHQIISVCFVSFIINRCTDPESCKKQIIEDFKNEAHLFGSLLVMAIASSNGPCDIVGDISYEELRSYDDVRKGLSVESFVSSKADSLFISPQVIKLTENTVL</sequence>
<evidence type="ECO:0000259" key="2">
    <source>
        <dbReference type="Pfam" id="PF25019"/>
    </source>
</evidence>
<accession>A0A8J5G458</accession>
<feature type="domain" description="R13L1/DRL21-like LRR repeat region" evidence="2">
    <location>
        <begin position="146"/>
        <end position="285"/>
    </location>
</feature>
<dbReference type="Proteomes" id="UP000734854">
    <property type="component" value="Unassembled WGS sequence"/>
</dbReference>
<feature type="transmembrane region" description="Helical" evidence="1">
    <location>
        <begin position="569"/>
        <end position="588"/>
    </location>
</feature>
<keyword evidence="1" id="KW-1133">Transmembrane helix</keyword>
<dbReference type="PANTHER" id="PTHR47186:SF3">
    <property type="entry name" value="OS09G0267800 PROTEIN"/>
    <property type="match status" value="1"/>
</dbReference>
<evidence type="ECO:0000256" key="1">
    <source>
        <dbReference type="SAM" id="Phobius"/>
    </source>
</evidence>
<dbReference type="PANTHER" id="PTHR47186">
    <property type="entry name" value="LEUCINE-RICH REPEAT-CONTAINING PROTEIN 57"/>
    <property type="match status" value="1"/>
</dbReference>
<keyword evidence="4" id="KW-1185">Reference proteome</keyword>
<protein>
    <recommendedName>
        <fullName evidence="2">R13L1/DRL21-like LRR repeat region domain-containing protein</fullName>
    </recommendedName>
</protein>
<dbReference type="Pfam" id="PF25019">
    <property type="entry name" value="LRR_R13L1-DRL21"/>
    <property type="match status" value="1"/>
</dbReference>
<dbReference type="AlphaFoldDB" id="A0A8J5G458"/>
<reference evidence="3 4" key="1">
    <citation type="submission" date="2020-08" db="EMBL/GenBank/DDBJ databases">
        <title>Plant Genome Project.</title>
        <authorList>
            <person name="Zhang R.-G."/>
        </authorList>
    </citation>
    <scope>NUCLEOTIDE SEQUENCE [LARGE SCALE GENOMIC DNA]</scope>
    <source>
        <tissue evidence="3">Rhizome</tissue>
    </source>
</reference>
<keyword evidence="1" id="KW-0472">Membrane</keyword>
<dbReference type="SUPFAM" id="SSF52058">
    <property type="entry name" value="L domain-like"/>
    <property type="match status" value="2"/>
</dbReference>
<proteinExistence type="predicted"/>
<keyword evidence="1" id="KW-0812">Transmembrane</keyword>
<evidence type="ECO:0000313" key="4">
    <source>
        <dbReference type="Proteomes" id="UP000734854"/>
    </source>
</evidence>
<evidence type="ECO:0000313" key="3">
    <source>
        <dbReference type="EMBL" id="KAG6495943.1"/>
    </source>
</evidence>
<dbReference type="InterPro" id="IPR056789">
    <property type="entry name" value="LRR_R13L1-DRL21"/>
</dbReference>
<dbReference type="Gene3D" id="3.80.10.10">
    <property type="entry name" value="Ribonuclease Inhibitor"/>
    <property type="match status" value="3"/>
</dbReference>